<organism evidence="6 7">
    <name type="scientific">Musa troglodytarum</name>
    <name type="common">fe'i banana</name>
    <dbReference type="NCBI Taxonomy" id="320322"/>
    <lineage>
        <taxon>Eukaryota</taxon>
        <taxon>Viridiplantae</taxon>
        <taxon>Streptophyta</taxon>
        <taxon>Embryophyta</taxon>
        <taxon>Tracheophyta</taxon>
        <taxon>Spermatophyta</taxon>
        <taxon>Magnoliopsida</taxon>
        <taxon>Liliopsida</taxon>
        <taxon>Zingiberales</taxon>
        <taxon>Musaceae</taxon>
        <taxon>Musa</taxon>
    </lineage>
</organism>
<keyword evidence="1 3" id="KW-0175">Coiled coil</keyword>
<dbReference type="InterPro" id="IPR011684">
    <property type="entry name" value="NAB"/>
</dbReference>
<comment type="similarity">
    <text evidence="2">Belongs to the NET family.</text>
</comment>
<feature type="coiled-coil region" evidence="3">
    <location>
        <begin position="490"/>
        <end position="626"/>
    </location>
</feature>
<dbReference type="EMBL" id="CP097505">
    <property type="protein sequence ID" value="URD92960.1"/>
    <property type="molecule type" value="Genomic_DNA"/>
</dbReference>
<evidence type="ECO:0000256" key="3">
    <source>
        <dbReference type="SAM" id="Coils"/>
    </source>
</evidence>
<sequence>MIREYVLGAFAAPLLDGYCGFPRGGSFDPFASLPFVGSDGGSAVIGRSRVSSAEAPHLSHQDVSSFGENGASSKGRKEELNIYGPNSELQDFHSAVRLVKMKRMVSRKSHSWWWDSHISRKNSKWLEENLEKMDKSVKQMLKLIEEEGESFAKKAEMYYQRRPELISHVEDFYRMYRALAERYDQVTGDLRKNIRSELRSQVSGSGSDHVSDPPSPSSIHSLEVTPESKPQPPKPSPRAAGFDFFLGSGGSSDLSRKGSDGSYSSSSECDSESEFDDANEVNGDGISSRLQQKIHELEDELREMREKLKRQGEKICHDHSNSKILSLEEDLSTANEKLHSAETEIMVLKNKLEETNISLGTMETELRSEKEKVLNLDEHVAMLQNAVSAYKYEIVVLKEATEVTTKQFQTELLNRDIQIEECKTELVNSKEKFLQQKSNLEAGIAYLEGVNMELKEETEKMLLEKLSLESHLSELQVVTQELQVSTSSSIENVSREKLALEAEVLALSQSNASLEGKINILDDQIRQLDADRIQACEESGKHITELNKKLDALKLQVDMLTAEKDQLTAKVDSLTNDVRSRDGQIIQMDEHLHRLQLEHAKLIIELEEARKASLDLKSRMKELEVEVDRQKVVISDGAEGKREAIRQLCFSLEHYRDGYHQLRQLLQCHRRSAIAAS</sequence>
<evidence type="ECO:0000256" key="4">
    <source>
        <dbReference type="SAM" id="MobiDB-lite"/>
    </source>
</evidence>
<evidence type="ECO:0000259" key="5">
    <source>
        <dbReference type="PROSITE" id="PS51774"/>
    </source>
</evidence>
<evidence type="ECO:0000256" key="1">
    <source>
        <dbReference type="ARBA" id="ARBA00023054"/>
    </source>
</evidence>
<dbReference type="OrthoDB" id="1877257at2759"/>
<gene>
    <name evidence="6" type="ORF">MUK42_00894</name>
</gene>
<proteinExistence type="inferred from homology"/>
<evidence type="ECO:0000313" key="7">
    <source>
        <dbReference type="Proteomes" id="UP001055439"/>
    </source>
</evidence>
<reference evidence="6" key="1">
    <citation type="submission" date="2022-05" db="EMBL/GenBank/DDBJ databases">
        <title>The Musa troglodytarum L. genome provides insights into the mechanism of non-climacteric behaviour and enrichment of carotenoids.</title>
        <authorList>
            <person name="Wang J."/>
        </authorList>
    </citation>
    <scope>NUCLEOTIDE SEQUENCE</scope>
    <source>
        <tissue evidence="6">Leaf</tissue>
    </source>
</reference>
<dbReference type="PANTHER" id="PTHR32258:SF3">
    <property type="entry name" value="PROTEIN NETWORKED 4A"/>
    <property type="match status" value="1"/>
</dbReference>
<dbReference type="Proteomes" id="UP001055439">
    <property type="component" value="Chromosome 3"/>
</dbReference>
<dbReference type="PANTHER" id="PTHR32258">
    <property type="entry name" value="PROTEIN NETWORKED 4A"/>
    <property type="match status" value="1"/>
</dbReference>
<protein>
    <submittedName>
        <fullName evidence="6">KIP1-like protein</fullName>
    </submittedName>
</protein>
<dbReference type="GO" id="GO:0005774">
    <property type="term" value="C:vacuolar membrane"/>
    <property type="evidence" value="ECO:0007669"/>
    <property type="project" value="TreeGrafter"/>
</dbReference>
<dbReference type="AlphaFoldDB" id="A0A9E7FCQ2"/>
<dbReference type="InterPro" id="IPR051861">
    <property type="entry name" value="NET_actin-binding_domain"/>
</dbReference>
<feature type="compositionally biased region" description="Acidic residues" evidence="4">
    <location>
        <begin position="269"/>
        <end position="279"/>
    </location>
</feature>
<feature type="domain" description="NAB" evidence="5">
    <location>
        <begin position="110"/>
        <end position="190"/>
    </location>
</feature>
<dbReference type="Pfam" id="PF07765">
    <property type="entry name" value="KIP1"/>
    <property type="match status" value="1"/>
</dbReference>
<feature type="region of interest" description="Disordered" evidence="4">
    <location>
        <begin position="198"/>
        <end position="291"/>
    </location>
</feature>
<name>A0A9E7FCQ2_9LILI</name>
<feature type="region of interest" description="Disordered" evidence="4">
    <location>
        <begin position="55"/>
        <end position="75"/>
    </location>
</feature>
<evidence type="ECO:0000313" key="6">
    <source>
        <dbReference type="EMBL" id="URD92960.1"/>
    </source>
</evidence>
<feature type="compositionally biased region" description="Polar residues" evidence="4">
    <location>
        <begin position="61"/>
        <end position="72"/>
    </location>
</feature>
<keyword evidence="7" id="KW-1185">Reference proteome</keyword>
<accession>A0A9E7FCQ2</accession>
<evidence type="ECO:0000256" key="2">
    <source>
        <dbReference type="ARBA" id="ARBA00038006"/>
    </source>
</evidence>
<dbReference type="GO" id="GO:0003779">
    <property type="term" value="F:actin binding"/>
    <property type="evidence" value="ECO:0007669"/>
    <property type="project" value="InterPro"/>
</dbReference>
<dbReference type="PROSITE" id="PS51774">
    <property type="entry name" value="NAB"/>
    <property type="match status" value="1"/>
</dbReference>